<reference evidence="1 2" key="1">
    <citation type="journal article" date="2023" name="Sci. Data">
        <title>Genome assembly of the Korean intertidal mud-creeper Batillaria attramentaria.</title>
        <authorList>
            <person name="Patra A.K."/>
            <person name="Ho P.T."/>
            <person name="Jun S."/>
            <person name="Lee S.J."/>
            <person name="Kim Y."/>
            <person name="Won Y.J."/>
        </authorList>
    </citation>
    <scope>NUCLEOTIDE SEQUENCE [LARGE SCALE GENOMIC DNA]</scope>
    <source>
        <strain evidence="1">Wonlab-2016</strain>
    </source>
</reference>
<name>A0ABD0L3B4_9CAEN</name>
<sequence>MGPLQRREEREEKLTALNVSEGTRAVVGNGISSLQGWWVAMDIKESVCSVSSHQMHTGLVDCTPSDKTDITTRRFSVTRLCLDYPRFRANIRLLLTDNGFEWTYCT</sequence>
<comment type="caution">
    <text evidence="1">The sequence shown here is derived from an EMBL/GenBank/DDBJ whole genome shotgun (WGS) entry which is preliminary data.</text>
</comment>
<dbReference type="Proteomes" id="UP001519460">
    <property type="component" value="Unassembled WGS sequence"/>
</dbReference>
<gene>
    <name evidence="1" type="ORF">BaRGS_00014676</name>
</gene>
<proteinExistence type="predicted"/>
<evidence type="ECO:0000313" key="1">
    <source>
        <dbReference type="EMBL" id="KAK7494018.1"/>
    </source>
</evidence>
<organism evidence="1 2">
    <name type="scientific">Batillaria attramentaria</name>
    <dbReference type="NCBI Taxonomy" id="370345"/>
    <lineage>
        <taxon>Eukaryota</taxon>
        <taxon>Metazoa</taxon>
        <taxon>Spiralia</taxon>
        <taxon>Lophotrochozoa</taxon>
        <taxon>Mollusca</taxon>
        <taxon>Gastropoda</taxon>
        <taxon>Caenogastropoda</taxon>
        <taxon>Sorbeoconcha</taxon>
        <taxon>Cerithioidea</taxon>
        <taxon>Batillariidae</taxon>
        <taxon>Batillaria</taxon>
    </lineage>
</organism>
<dbReference type="EMBL" id="JACVVK020000087">
    <property type="protein sequence ID" value="KAK7494018.1"/>
    <property type="molecule type" value="Genomic_DNA"/>
</dbReference>
<evidence type="ECO:0000313" key="2">
    <source>
        <dbReference type="Proteomes" id="UP001519460"/>
    </source>
</evidence>
<dbReference type="AlphaFoldDB" id="A0ABD0L3B4"/>
<accession>A0ABD0L3B4</accession>
<protein>
    <submittedName>
        <fullName evidence="1">Uncharacterized protein</fullName>
    </submittedName>
</protein>
<keyword evidence="2" id="KW-1185">Reference proteome</keyword>